<dbReference type="CDD" id="cd04301">
    <property type="entry name" value="NAT_SF"/>
    <property type="match status" value="1"/>
</dbReference>
<evidence type="ECO:0000313" key="4">
    <source>
        <dbReference type="Proteomes" id="UP000077177"/>
    </source>
</evidence>
<feature type="domain" description="N-acetyltransferase" evidence="2">
    <location>
        <begin position="22"/>
        <end position="168"/>
    </location>
</feature>
<dbReference type="PANTHER" id="PTHR13947:SF37">
    <property type="entry name" value="LD18367P"/>
    <property type="match status" value="1"/>
</dbReference>
<sequence length="168" mass="19762">MEYKYQEVTIRTDLQSGDIGYIIYLHGSMYKQEYGYSLSFEAYVAQGLYEFYQQYDPNKDYVWVCEHNGLIIGSLFLMHRPNNAAQLRYFILLPPYRGIGLGKKLMELFMNCLKERGYQSAYLLTTHEQVLAALLYKRFGFQLTEENRSTAFGKPLKIQKYELILPIT</sequence>
<organism evidence="3 4">
    <name type="scientific">Flavisolibacter tropicus</name>
    <dbReference type="NCBI Taxonomy" id="1492898"/>
    <lineage>
        <taxon>Bacteria</taxon>
        <taxon>Pseudomonadati</taxon>
        <taxon>Bacteroidota</taxon>
        <taxon>Chitinophagia</taxon>
        <taxon>Chitinophagales</taxon>
        <taxon>Chitinophagaceae</taxon>
        <taxon>Flavisolibacter</taxon>
    </lineage>
</organism>
<dbReference type="EMBL" id="CP011390">
    <property type="protein sequence ID" value="ANE51218.1"/>
    <property type="molecule type" value="Genomic_DNA"/>
</dbReference>
<evidence type="ECO:0000313" key="3">
    <source>
        <dbReference type="EMBL" id="ANE51218.1"/>
    </source>
</evidence>
<dbReference type="GO" id="GO:0008080">
    <property type="term" value="F:N-acetyltransferase activity"/>
    <property type="evidence" value="ECO:0007669"/>
    <property type="project" value="InterPro"/>
</dbReference>
<accession>A0A172TW85</accession>
<evidence type="ECO:0000259" key="2">
    <source>
        <dbReference type="PROSITE" id="PS51186"/>
    </source>
</evidence>
<keyword evidence="1 3" id="KW-0808">Transferase</keyword>
<evidence type="ECO:0000256" key="1">
    <source>
        <dbReference type="ARBA" id="ARBA00022679"/>
    </source>
</evidence>
<dbReference type="PROSITE" id="PS51186">
    <property type="entry name" value="GNAT"/>
    <property type="match status" value="1"/>
</dbReference>
<dbReference type="KEGG" id="fla:SY85_12580"/>
<dbReference type="OrthoDB" id="5419426at2"/>
<dbReference type="STRING" id="1492898.SY85_12580"/>
<dbReference type="InterPro" id="IPR050769">
    <property type="entry name" value="NAT_camello-type"/>
</dbReference>
<proteinExistence type="predicted"/>
<dbReference type="InterPro" id="IPR000182">
    <property type="entry name" value="GNAT_dom"/>
</dbReference>
<dbReference type="Proteomes" id="UP000077177">
    <property type="component" value="Chromosome"/>
</dbReference>
<reference evidence="4" key="1">
    <citation type="submission" date="2015-01" db="EMBL/GenBank/DDBJ databases">
        <title>Flavisolibacter sp./LCS9/ whole genome sequencing.</title>
        <authorList>
            <person name="Kim M.K."/>
            <person name="Srinivasan S."/>
            <person name="Lee J.-J."/>
        </authorList>
    </citation>
    <scope>NUCLEOTIDE SEQUENCE [LARGE SCALE GENOMIC DNA]</scope>
    <source>
        <strain evidence="4">LCS9</strain>
    </source>
</reference>
<gene>
    <name evidence="3" type="ORF">SY85_12580</name>
</gene>
<dbReference type="PANTHER" id="PTHR13947">
    <property type="entry name" value="GNAT FAMILY N-ACETYLTRANSFERASE"/>
    <property type="match status" value="1"/>
</dbReference>
<dbReference type="InterPro" id="IPR016181">
    <property type="entry name" value="Acyl_CoA_acyltransferase"/>
</dbReference>
<reference evidence="3 4" key="2">
    <citation type="journal article" date="2016" name="Int. J. Syst. Evol. Microbiol.">
        <title>Flavisolibacter tropicus sp. nov., isolated from tropical soil.</title>
        <authorList>
            <person name="Lee J.J."/>
            <person name="Kang M.S."/>
            <person name="Kim G.S."/>
            <person name="Lee C.S."/>
            <person name="Lim S."/>
            <person name="Lee J."/>
            <person name="Roh S.H."/>
            <person name="Kang H."/>
            <person name="Ha J.M."/>
            <person name="Bae S."/>
            <person name="Jung H.Y."/>
            <person name="Kim M.K."/>
        </authorList>
    </citation>
    <scope>NUCLEOTIDE SEQUENCE [LARGE SCALE GENOMIC DNA]</scope>
    <source>
        <strain evidence="3 4">LCS9</strain>
    </source>
</reference>
<name>A0A172TW85_9BACT</name>
<keyword evidence="4" id="KW-1185">Reference proteome</keyword>
<dbReference type="Gene3D" id="3.40.630.30">
    <property type="match status" value="1"/>
</dbReference>
<dbReference type="RefSeq" id="WP_066405005.1">
    <property type="nucleotide sequence ID" value="NZ_CP011390.1"/>
</dbReference>
<dbReference type="Pfam" id="PF13508">
    <property type="entry name" value="Acetyltransf_7"/>
    <property type="match status" value="1"/>
</dbReference>
<protein>
    <submittedName>
        <fullName evidence="3">GCN5 family acetyltransferase</fullName>
    </submittedName>
</protein>
<dbReference type="AlphaFoldDB" id="A0A172TW85"/>
<dbReference type="SUPFAM" id="SSF55729">
    <property type="entry name" value="Acyl-CoA N-acyltransferases (Nat)"/>
    <property type="match status" value="1"/>
</dbReference>